<dbReference type="EMBL" id="KK034950">
    <property type="protein sequence ID" value="EXL63646.1"/>
    <property type="molecule type" value="Genomic_DNA"/>
</dbReference>
<dbReference type="AlphaFoldDB" id="X0GUX2"/>
<protein>
    <submittedName>
        <fullName evidence="1">Uncharacterized protein</fullName>
    </submittedName>
</protein>
<proteinExistence type="predicted"/>
<gene>
    <name evidence="1" type="ORF">FOPG_20081</name>
</gene>
<reference evidence="1" key="2">
    <citation type="submission" date="2014-03" db="EMBL/GenBank/DDBJ databases">
        <title>The Genome Annotation of Fusarium oxysporum PHW808.</title>
        <authorList>
            <consortium name="The Broad Institute Genomics Platform"/>
            <person name="Ma L.-J."/>
            <person name="Corby-Kistler H."/>
            <person name="Broz K."/>
            <person name="Gale L.R."/>
            <person name="Jonkers W."/>
            <person name="O'Donnell K."/>
            <person name="Ploetz R."/>
            <person name="Steinberg C."/>
            <person name="Schwartz D.C."/>
            <person name="VanEtten H."/>
            <person name="Zhou S."/>
            <person name="Young S.K."/>
            <person name="Zeng Q."/>
            <person name="Gargeya S."/>
            <person name="Fitzgerald M."/>
            <person name="Abouelleil A."/>
            <person name="Alvarado L."/>
            <person name="Chapman S.B."/>
            <person name="Gainer-Dewar J."/>
            <person name="Goldberg J."/>
            <person name="Griggs A."/>
            <person name="Gujja S."/>
            <person name="Hansen M."/>
            <person name="Howarth C."/>
            <person name="Imamovic A."/>
            <person name="Ireland A."/>
            <person name="Larimer J."/>
            <person name="McCowan C."/>
            <person name="Murphy C."/>
            <person name="Pearson M."/>
            <person name="Poon T.W."/>
            <person name="Priest M."/>
            <person name="Roberts A."/>
            <person name="Saif S."/>
            <person name="Shea T."/>
            <person name="Sykes S."/>
            <person name="Wortman J."/>
            <person name="Nusbaum C."/>
            <person name="Birren B."/>
        </authorList>
    </citation>
    <scope>NUCLEOTIDE SEQUENCE</scope>
    <source>
        <strain evidence="1">54008</strain>
    </source>
</reference>
<reference evidence="1" key="1">
    <citation type="submission" date="2011-11" db="EMBL/GenBank/DDBJ databases">
        <title>The Genome Sequence of Fusarium oxysporum PHW808.</title>
        <authorList>
            <consortium name="The Broad Institute Genome Sequencing Platform"/>
            <person name="Ma L.-J."/>
            <person name="Gale L.R."/>
            <person name="Schwartz D.C."/>
            <person name="Zhou S."/>
            <person name="Corby-Kistler H."/>
            <person name="Young S.K."/>
            <person name="Zeng Q."/>
            <person name="Gargeya S."/>
            <person name="Fitzgerald M."/>
            <person name="Haas B."/>
            <person name="Abouelleil A."/>
            <person name="Alvarado L."/>
            <person name="Arachchi H.M."/>
            <person name="Berlin A."/>
            <person name="Brown A."/>
            <person name="Chapman S.B."/>
            <person name="Chen Z."/>
            <person name="Dunbar C."/>
            <person name="Freedman E."/>
            <person name="Gearin G."/>
            <person name="Goldberg J."/>
            <person name="Griggs A."/>
            <person name="Gujja S."/>
            <person name="Heiman D."/>
            <person name="Howarth C."/>
            <person name="Larson L."/>
            <person name="Lui A."/>
            <person name="MacDonald P.J.P."/>
            <person name="Montmayeur A."/>
            <person name="Murphy C."/>
            <person name="Neiman D."/>
            <person name="Pearson M."/>
            <person name="Priest M."/>
            <person name="Roberts A."/>
            <person name="Saif S."/>
            <person name="Shea T."/>
            <person name="Shenoy N."/>
            <person name="Sisk P."/>
            <person name="Stolte C."/>
            <person name="Sykes S."/>
            <person name="Wortman J."/>
            <person name="Nusbaum C."/>
            <person name="Birren B."/>
        </authorList>
    </citation>
    <scope>NUCLEOTIDE SEQUENCE [LARGE SCALE GENOMIC DNA]</scope>
    <source>
        <strain evidence="1">54008</strain>
    </source>
</reference>
<dbReference type="Proteomes" id="UP000030676">
    <property type="component" value="Unassembled WGS sequence"/>
</dbReference>
<name>X0GUX2_FUSOX</name>
<dbReference type="HOGENOM" id="CLU_2812462_0_0_1"/>
<sequence length="67" mass="6979">MPSQSLIVSGLGLRDKTWVTTAGTDLLWLPAECRDGTAAVSGNSVAIGCRSGRVVLLEFSAAELAKM</sequence>
<evidence type="ECO:0000313" key="1">
    <source>
        <dbReference type="EMBL" id="EXL63646.1"/>
    </source>
</evidence>
<dbReference type="OrthoDB" id="5101880at2759"/>
<accession>X0GUX2</accession>
<organism evidence="1">
    <name type="scientific">Fusarium oxysporum f. sp. conglutinans race 2 54008</name>
    <dbReference type="NCBI Taxonomy" id="1089457"/>
    <lineage>
        <taxon>Eukaryota</taxon>
        <taxon>Fungi</taxon>
        <taxon>Dikarya</taxon>
        <taxon>Ascomycota</taxon>
        <taxon>Pezizomycotina</taxon>
        <taxon>Sordariomycetes</taxon>
        <taxon>Hypocreomycetidae</taxon>
        <taxon>Hypocreales</taxon>
        <taxon>Nectriaceae</taxon>
        <taxon>Fusarium</taxon>
        <taxon>Fusarium oxysporum species complex</taxon>
    </lineage>
</organism>